<dbReference type="Proteomes" id="UP000295371">
    <property type="component" value="Unassembled WGS sequence"/>
</dbReference>
<evidence type="ECO:0000313" key="3">
    <source>
        <dbReference type="EMBL" id="TDT31192.1"/>
    </source>
</evidence>
<keyword evidence="1" id="KW-0472">Membrane</keyword>
<organism evidence="3 4">
    <name type="scientific">Naumannella halotolerans</name>
    <dbReference type="NCBI Taxonomy" id="993414"/>
    <lineage>
        <taxon>Bacteria</taxon>
        <taxon>Bacillati</taxon>
        <taxon>Actinomycetota</taxon>
        <taxon>Actinomycetes</taxon>
        <taxon>Propionibacteriales</taxon>
        <taxon>Propionibacteriaceae</taxon>
        <taxon>Naumannella</taxon>
    </lineage>
</organism>
<sequence length="207" mass="23635">MSTRSAEQTNVMAEPITVAIERTVDPVMERYALSWVRQGIDLATHYPGFLGSGWVQAAPGSETWYMLYRFADADTLHAWEASEERRIWVEAGANFAQESKIERRTGIEGWFDSIDGVVLPGEHVQMMQAEPVPPRWKQAVVVWLGFFPMNLLFTFVLGFVPGYATLPLFPRLLLTTALLTPIMVFWILPFVTRAFRPWLLRGREPSM</sequence>
<keyword evidence="4" id="KW-1185">Reference proteome</keyword>
<dbReference type="PANTHER" id="PTHR40057">
    <property type="entry name" value="SLR1162 PROTEIN"/>
    <property type="match status" value="1"/>
</dbReference>
<evidence type="ECO:0000256" key="1">
    <source>
        <dbReference type="SAM" id="Phobius"/>
    </source>
</evidence>
<dbReference type="Gene3D" id="3.30.70.100">
    <property type="match status" value="1"/>
</dbReference>
<dbReference type="PANTHER" id="PTHR40057:SF1">
    <property type="entry name" value="SLR1162 PROTEIN"/>
    <property type="match status" value="1"/>
</dbReference>
<dbReference type="AlphaFoldDB" id="A0A4R7J1Z2"/>
<dbReference type="InterPro" id="IPR011008">
    <property type="entry name" value="Dimeric_a/b-barrel"/>
</dbReference>
<dbReference type="Pfam" id="PF03992">
    <property type="entry name" value="ABM"/>
    <property type="match status" value="1"/>
</dbReference>
<feature type="transmembrane region" description="Helical" evidence="1">
    <location>
        <begin position="140"/>
        <end position="160"/>
    </location>
</feature>
<keyword evidence="1" id="KW-0812">Transmembrane</keyword>
<gene>
    <name evidence="3" type="ORF">CLV29_2606</name>
</gene>
<comment type="caution">
    <text evidence="3">The sequence shown here is derived from an EMBL/GenBank/DDBJ whole genome shotgun (WGS) entry which is preliminary data.</text>
</comment>
<feature type="transmembrane region" description="Helical" evidence="1">
    <location>
        <begin position="172"/>
        <end position="191"/>
    </location>
</feature>
<dbReference type="InterPro" id="IPR007138">
    <property type="entry name" value="ABM_dom"/>
</dbReference>
<accession>A0A4R7J1Z2</accession>
<dbReference type="EMBL" id="SOAW01000002">
    <property type="protein sequence ID" value="TDT31192.1"/>
    <property type="molecule type" value="Genomic_DNA"/>
</dbReference>
<dbReference type="InterPro" id="IPR038762">
    <property type="entry name" value="ABM_predict"/>
</dbReference>
<evidence type="ECO:0000259" key="2">
    <source>
        <dbReference type="Pfam" id="PF03992"/>
    </source>
</evidence>
<evidence type="ECO:0000313" key="4">
    <source>
        <dbReference type="Proteomes" id="UP000295371"/>
    </source>
</evidence>
<feature type="domain" description="ABM" evidence="2">
    <location>
        <begin position="15"/>
        <end position="90"/>
    </location>
</feature>
<proteinExistence type="predicted"/>
<protein>
    <recommendedName>
        <fullName evidence="2">ABM domain-containing protein</fullName>
    </recommendedName>
</protein>
<reference evidence="3 4" key="1">
    <citation type="submission" date="2019-03" db="EMBL/GenBank/DDBJ databases">
        <title>Genomic Encyclopedia of Archaeal and Bacterial Type Strains, Phase II (KMG-II): from individual species to whole genera.</title>
        <authorList>
            <person name="Goeker M."/>
        </authorList>
    </citation>
    <scope>NUCLEOTIDE SEQUENCE [LARGE SCALE GENOMIC DNA]</scope>
    <source>
        <strain evidence="3 4">DSM 24323</strain>
    </source>
</reference>
<name>A0A4R7J1Z2_9ACTN</name>
<keyword evidence="1" id="KW-1133">Transmembrane helix</keyword>
<dbReference type="SUPFAM" id="SSF54909">
    <property type="entry name" value="Dimeric alpha+beta barrel"/>
    <property type="match status" value="1"/>
</dbReference>